<dbReference type="Proteomes" id="UP000046395">
    <property type="component" value="Unassembled WGS sequence"/>
</dbReference>
<dbReference type="WBParaSite" id="TMUE_2000009022.1">
    <property type="protein sequence ID" value="TMUE_2000009022.1"/>
    <property type="gene ID" value="WBGene00302687"/>
</dbReference>
<dbReference type="WBParaSite" id="TMUE_0000002005.1">
    <property type="protein sequence ID" value="TMUE_0000002005.1"/>
    <property type="gene ID" value="WBGene00297867"/>
</dbReference>
<evidence type="ECO:0000313" key="2">
    <source>
        <dbReference type="Proteomes" id="UP000046395"/>
    </source>
</evidence>
<feature type="region of interest" description="Disordered" evidence="1">
    <location>
        <begin position="39"/>
        <end position="71"/>
    </location>
</feature>
<evidence type="ECO:0000313" key="4">
    <source>
        <dbReference type="WBParaSite" id="TMUE_2000009022.1"/>
    </source>
</evidence>
<name>A0A5S6Q438_TRIMR</name>
<reference evidence="3 4" key="2">
    <citation type="submission" date="2019-12" db="UniProtKB">
        <authorList>
            <consortium name="WormBaseParasite"/>
        </authorList>
    </citation>
    <scope>IDENTIFICATION</scope>
</reference>
<feature type="region of interest" description="Disordered" evidence="1">
    <location>
        <begin position="1"/>
        <end position="26"/>
    </location>
</feature>
<sequence>MVIKRKKRKRKSGERSGKGQSMKQARWVHLRSVIPNLYDAEVRRRGKQNPSSQRRMRVEQTHDDCFLKSVS</sequence>
<evidence type="ECO:0000313" key="3">
    <source>
        <dbReference type="WBParaSite" id="TMUE_0000002005.1"/>
    </source>
</evidence>
<accession>A0A5S6Q438</accession>
<dbReference type="AlphaFoldDB" id="A0A5S6Q438"/>
<feature type="compositionally biased region" description="Basic and acidic residues" evidence="1">
    <location>
        <begin position="56"/>
        <end position="71"/>
    </location>
</feature>
<reference evidence="2" key="1">
    <citation type="submission" date="2014-03" db="EMBL/GenBank/DDBJ databases">
        <title>The whipworm genome and dual-species transcriptomics of an intimate host-pathogen interaction.</title>
        <authorList>
            <person name="Foth B.J."/>
            <person name="Tsai I.J."/>
            <person name="Reid A.J."/>
            <person name="Bancroft A.J."/>
            <person name="Nichol S."/>
            <person name="Tracey A."/>
            <person name="Holroyd N."/>
            <person name="Cotton J.A."/>
            <person name="Stanley E.J."/>
            <person name="Zarowiecki M."/>
            <person name="Liu J.Z."/>
            <person name="Huckvale T."/>
            <person name="Cooper P.J."/>
            <person name="Grencis R.K."/>
            <person name="Berriman M."/>
        </authorList>
    </citation>
    <scope>NUCLEOTIDE SEQUENCE [LARGE SCALE GENOMIC DNA]</scope>
    <source>
        <strain evidence="2">Edinburgh</strain>
    </source>
</reference>
<proteinExistence type="predicted"/>
<feature type="compositionally biased region" description="Basic residues" evidence="1">
    <location>
        <begin position="1"/>
        <end position="12"/>
    </location>
</feature>
<protein>
    <submittedName>
        <fullName evidence="3 4">Uncharacterized protein</fullName>
    </submittedName>
</protein>
<evidence type="ECO:0000256" key="1">
    <source>
        <dbReference type="SAM" id="MobiDB-lite"/>
    </source>
</evidence>
<keyword evidence="2" id="KW-1185">Reference proteome</keyword>
<organism evidence="2 3">
    <name type="scientific">Trichuris muris</name>
    <name type="common">Mouse whipworm</name>
    <dbReference type="NCBI Taxonomy" id="70415"/>
    <lineage>
        <taxon>Eukaryota</taxon>
        <taxon>Metazoa</taxon>
        <taxon>Ecdysozoa</taxon>
        <taxon>Nematoda</taxon>
        <taxon>Enoplea</taxon>
        <taxon>Dorylaimia</taxon>
        <taxon>Trichinellida</taxon>
        <taxon>Trichuridae</taxon>
        <taxon>Trichuris</taxon>
    </lineage>
</organism>